<dbReference type="AlphaFoldDB" id="A0A7C9TK68"/>
<name>A0A7C9TK68_9BURK</name>
<dbReference type="RefSeq" id="WP_163458428.1">
    <property type="nucleotide sequence ID" value="NZ_JAAGOH010000018.1"/>
</dbReference>
<dbReference type="EMBL" id="JAAGOH010000018">
    <property type="protein sequence ID" value="NDY92501.1"/>
    <property type="molecule type" value="Genomic_DNA"/>
</dbReference>
<evidence type="ECO:0000313" key="2">
    <source>
        <dbReference type="Proteomes" id="UP000484255"/>
    </source>
</evidence>
<reference evidence="1 2" key="1">
    <citation type="submission" date="2020-02" db="EMBL/GenBank/DDBJ databases">
        <title>Ideonella bacterium strain TBM-1.</title>
        <authorList>
            <person name="Chen W.-M."/>
        </authorList>
    </citation>
    <scope>NUCLEOTIDE SEQUENCE [LARGE SCALE GENOMIC DNA]</scope>
    <source>
        <strain evidence="1 2">TBM-1</strain>
    </source>
</reference>
<keyword evidence="2" id="KW-1185">Reference proteome</keyword>
<comment type="caution">
    <text evidence="1">The sequence shown here is derived from an EMBL/GenBank/DDBJ whole genome shotgun (WGS) entry which is preliminary data.</text>
</comment>
<gene>
    <name evidence="1" type="ORF">G3A44_15035</name>
</gene>
<accession>A0A7C9TK68</accession>
<evidence type="ECO:0000313" key="1">
    <source>
        <dbReference type="EMBL" id="NDY92501.1"/>
    </source>
</evidence>
<sequence>MTRFELHWGEVPAAQWPGPLVPGATGLALWPAPVNPDACFEAAGFTDFGAADPAWESEAEAWLDRLLALLAQDGPPALQGPAPLMQPAERSWWRQAWRALATGWLRRAPESVLVADPVSVLPLSTQLWECLHWDGLPPCEVAFGRAGTRLQARDGHLLAWVALAPDSTWTPEALVQAAAGEAPLHQTPLQWTALWGAAPAA</sequence>
<dbReference type="Proteomes" id="UP000484255">
    <property type="component" value="Unassembled WGS sequence"/>
</dbReference>
<organism evidence="1 2">
    <name type="scientific">Ideonella livida</name>
    <dbReference type="NCBI Taxonomy" id="2707176"/>
    <lineage>
        <taxon>Bacteria</taxon>
        <taxon>Pseudomonadati</taxon>
        <taxon>Pseudomonadota</taxon>
        <taxon>Betaproteobacteria</taxon>
        <taxon>Burkholderiales</taxon>
        <taxon>Sphaerotilaceae</taxon>
        <taxon>Ideonella</taxon>
    </lineage>
</organism>
<protein>
    <submittedName>
        <fullName evidence="1">Uncharacterized protein</fullName>
    </submittedName>
</protein>
<proteinExistence type="predicted"/>